<accession>A0A2P5XR57</accession>
<gene>
    <name evidence="1" type="ORF">GOBAR_AA14840</name>
</gene>
<dbReference type="EMBL" id="KZ664385">
    <property type="protein sequence ID" value="PPS05811.1"/>
    <property type="molecule type" value="Genomic_DNA"/>
</dbReference>
<sequence>MTFNIKTNTIEVTNRGKNRMAEALAKEGVWGDLIALGKNPNKASCFASMPKLVSIMEPEKVDDLIFLEVGSSRFPIRVVEQGLSKVEYASQSLTGNNGGDGKNIEQGRADSVMSEFESVLGLRSDWLKYSHRMRFNYWFGLVEI</sequence>
<proteinExistence type="predicted"/>
<reference evidence="1 2" key="1">
    <citation type="submission" date="2015-01" db="EMBL/GenBank/DDBJ databases">
        <title>Genome of allotetraploid Gossypium barbadense reveals genomic plasticity and fiber elongation in cotton evolution.</title>
        <authorList>
            <person name="Chen X."/>
            <person name="Liu X."/>
            <person name="Zhao B."/>
            <person name="Zheng H."/>
            <person name="Hu Y."/>
            <person name="Lu G."/>
            <person name="Yang C."/>
            <person name="Chen J."/>
            <person name="Shan C."/>
            <person name="Zhang L."/>
            <person name="Zhou Y."/>
            <person name="Wang L."/>
            <person name="Guo W."/>
            <person name="Bai Y."/>
            <person name="Ruan J."/>
            <person name="Shangguan X."/>
            <person name="Mao Y."/>
            <person name="Jiang J."/>
            <person name="Zhu Y."/>
            <person name="Lei J."/>
            <person name="Kang H."/>
            <person name="Chen S."/>
            <person name="He X."/>
            <person name="Wang R."/>
            <person name="Wang Y."/>
            <person name="Chen J."/>
            <person name="Wang L."/>
            <person name="Yu S."/>
            <person name="Wang B."/>
            <person name="Wei J."/>
            <person name="Song S."/>
            <person name="Lu X."/>
            <person name="Gao Z."/>
            <person name="Gu W."/>
            <person name="Deng X."/>
            <person name="Ma D."/>
            <person name="Wang S."/>
            <person name="Liang W."/>
            <person name="Fang L."/>
            <person name="Cai C."/>
            <person name="Zhu X."/>
            <person name="Zhou B."/>
            <person name="Zhang Y."/>
            <person name="Chen Z."/>
            <person name="Xu S."/>
            <person name="Zhu R."/>
            <person name="Wang S."/>
            <person name="Zhang T."/>
            <person name="Zhao G."/>
        </authorList>
    </citation>
    <scope>NUCLEOTIDE SEQUENCE [LARGE SCALE GENOMIC DNA]</scope>
    <source>
        <strain evidence="2">cv. Xinhai21</strain>
        <tissue evidence="1">Leaf</tissue>
    </source>
</reference>
<dbReference type="AlphaFoldDB" id="A0A2P5XR57"/>
<dbReference type="OrthoDB" id="10578192at2759"/>
<name>A0A2P5XR57_GOSBA</name>
<protein>
    <submittedName>
        <fullName evidence="1">Uncharacterized protein</fullName>
    </submittedName>
</protein>
<evidence type="ECO:0000313" key="1">
    <source>
        <dbReference type="EMBL" id="PPS05811.1"/>
    </source>
</evidence>
<organism evidence="1 2">
    <name type="scientific">Gossypium barbadense</name>
    <name type="common">Sea Island cotton</name>
    <name type="synonym">Hibiscus barbadensis</name>
    <dbReference type="NCBI Taxonomy" id="3634"/>
    <lineage>
        <taxon>Eukaryota</taxon>
        <taxon>Viridiplantae</taxon>
        <taxon>Streptophyta</taxon>
        <taxon>Embryophyta</taxon>
        <taxon>Tracheophyta</taxon>
        <taxon>Spermatophyta</taxon>
        <taxon>Magnoliopsida</taxon>
        <taxon>eudicotyledons</taxon>
        <taxon>Gunneridae</taxon>
        <taxon>Pentapetalae</taxon>
        <taxon>rosids</taxon>
        <taxon>malvids</taxon>
        <taxon>Malvales</taxon>
        <taxon>Malvaceae</taxon>
        <taxon>Malvoideae</taxon>
        <taxon>Gossypium</taxon>
    </lineage>
</organism>
<evidence type="ECO:0000313" key="2">
    <source>
        <dbReference type="Proteomes" id="UP000239757"/>
    </source>
</evidence>
<dbReference type="Proteomes" id="UP000239757">
    <property type="component" value="Unassembled WGS sequence"/>
</dbReference>